<dbReference type="PROSITE" id="PS50853">
    <property type="entry name" value="FN3"/>
    <property type="match status" value="5"/>
</dbReference>
<feature type="compositionally biased region" description="Polar residues" evidence="4">
    <location>
        <begin position="1377"/>
        <end position="1401"/>
    </location>
</feature>
<evidence type="ECO:0000256" key="3">
    <source>
        <dbReference type="ARBA" id="ARBA00023319"/>
    </source>
</evidence>
<proteinExistence type="predicted"/>
<feature type="domain" description="Fibronectin type-III" evidence="8">
    <location>
        <begin position="1183"/>
        <end position="1279"/>
    </location>
</feature>
<feature type="domain" description="Fibronectin type-III" evidence="8">
    <location>
        <begin position="779"/>
        <end position="880"/>
    </location>
</feature>
<evidence type="ECO:0000259" key="7">
    <source>
        <dbReference type="PROSITE" id="PS50835"/>
    </source>
</evidence>
<feature type="domain" description="Ig-like" evidence="7">
    <location>
        <begin position="595"/>
        <end position="683"/>
    </location>
</feature>
<feature type="domain" description="Ig-like" evidence="7">
    <location>
        <begin position="687"/>
        <end position="773"/>
    </location>
</feature>
<keyword evidence="5" id="KW-0472">Membrane</keyword>
<dbReference type="FunFam" id="2.60.40.10:FF:000032">
    <property type="entry name" value="palladin isoform X1"/>
    <property type="match status" value="1"/>
</dbReference>
<name>A0AAN8K5R5_PATCE</name>
<feature type="signal peptide" evidence="6">
    <location>
        <begin position="1"/>
        <end position="20"/>
    </location>
</feature>
<evidence type="ECO:0000256" key="4">
    <source>
        <dbReference type="SAM" id="MobiDB-lite"/>
    </source>
</evidence>
<dbReference type="CDD" id="cd00063">
    <property type="entry name" value="FN3"/>
    <property type="match status" value="5"/>
</dbReference>
<evidence type="ECO:0000256" key="1">
    <source>
        <dbReference type="ARBA" id="ARBA00022737"/>
    </source>
</evidence>
<feature type="chain" id="PRO_5042831089" evidence="6">
    <location>
        <begin position="21"/>
        <end position="1537"/>
    </location>
</feature>
<feature type="compositionally biased region" description="Low complexity" evidence="4">
    <location>
        <begin position="1428"/>
        <end position="1440"/>
    </location>
</feature>
<keyword evidence="5" id="KW-0812">Transmembrane</keyword>
<dbReference type="InterPro" id="IPR036179">
    <property type="entry name" value="Ig-like_dom_sf"/>
</dbReference>
<feature type="transmembrane region" description="Helical" evidence="5">
    <location>
        <begin position="1322"/>
        <end position="1343"/>
    </location>
</feature>
<dbReference type="InterPro" id="IPR003599">
    <property type="entry name" value="Ig_sub"/>
</dbReference>
<dbReference type="InterPro" id="IPR013098">
    <property type="entry name" value="Ig_I-set"/>
</dbReference>
<reference evidence="9 10" key="1">
    <citation type="submission" date="2024-01" db="EMBL/GenBank/DDBJ databases">
        <title>The genome of the rayed Mediterranean limpet Patella caerulea (Linnaeus, 1758).</title>
        <authorList>
            <person name="Anh-Thu Weber A."/>
            <person name="Halstead-Nussloch G."/>
        </authorList>
    </citation>
    <scope>NUCLEOTIDE SEQUENCE [LARGE SCALE GENOMIC DNA]</scope>
    <source>
        <strain evidence="9">AATW-2023a</strain>
        <tissue evidence="9">Whole specimen</tissue>
    </source>
</reference>
<dbReference type="SUPFAM" id="SSF49265">
    <property type="entry name" value="Fibronectin type III"/>
    <property type="match status" value="3"/>
</dbReference>
<keyword evidence="2" id="KW-1015">Disulfide bond</keyword>
<dbReference type="InterPro" id="IPR036116">
    <property type="entry name" value="FN3_sf"/>
</dbReference>
<evidence type="ECO:0000259" key="8">
    <source>
        <dbReference type="PROSITE" id="PS50853"/>
    </source>
</evidence>
<feature type="domain" description="Ig-like" evidence="7">
    <location>
        <begin position="36"/>
        <end position="103"/>
    </location>
</feature>
<accession>A0AAN8K5R5</accession>
<evidence type="ECO:0000313" key="9">
    <source>
        <dbReference type="EMBL" id="KAK6195271.1"/>
    </source>
</evidence>
<evidence type="ECO:0000256" key="2">
    <source>
        <dbReference type="ARBA" id="ARBA00023157"/>
    </source>
</evidence>
<protein>
    <submittedName>
        <fullName evidence="9">Uncharacterized protein</fullName>
    </submittedName>
</protein>
<evidence type="ECO:0000256" key="5">
    <source>
        <dbReference type="SAM" id="Phobius"/>
    </source>
</evidence>
<organism evidence="9 10">
    <name type="scientific">Patella caerulea</name>
    <name type="common">Rayed Mediterranean limpet</name>
    <dbReference type="NCBI Taxonomy" id="87958"/>
    <lineage>
        <taxon>Eukaryota</taxon>
        <taxon>Metazoa</taxon>
        <taxon>Spiralia</taxon>
        <taxon>Lophotrochozoa</taxon>
        <taxon>Mollusca</taxon>
        <taxon>Gastropoda</taxon>
        <taxon>Patellogastropoda</taxon>
        <taxon>Patelloidea</taxon>
        <taxon>Patellidae</taxon>
        <taxon>Patella</taxon>
    </lineage>
</organism>
<feature type="domain" description="Ig-like" evidence="7">
    <location>
        <begin position="417"/>
        <end position="505"/>
    </location>
</feature>
<feature type="domain" description="Ig-like" evidence="7">
    <location>
        <begin position="222"/>
        <end position="309"/>
    </location>
</feature>
<dbReference type="InterPro" id="IPR007110">
    <property type="entry name" value="Ig-like_dom"/>
</dbReference>
<dbReference type="SMART" id="SM00060">
    <property type="entry name" value="FN3"/>
    <property type="match status" value="5"/>
</dbReference>
<dbReference type="Gene3D" id="2.60.40.10">
    <property type="entry name" value="Immunoglobulins"/>
    <property type="match status" value="13"/>
</dbReference>
<dbReference type="EMBL" id="JAZGQO010000001">
    <property type="protein sequence ID" value="KAK6195271.1"/>
    <property type="molecule type" value="Genomic_DNA"/>
</dbReference>
<feature type="region of interest" description="Disordered" evidence="4">
    <location>
        <begin position="1428"/>
        <end position="1450"/>
    </location>
</feature>
<dbReference type="SMART" id="SM00408">
    <property type="entry name" value="IGc2"/>
    <property type="match status" value="8"/>
</dbReference>
<dbReference type="PROSITE" id="PS50835">
    <property type="entry name" value="IG_LIKE"/>
    <property type="match status" value="8"/>
</dbReference>
<comment type="caution">
    <text evidence="9">The sequence shown here is derived from an EMBL/GenBank/DDBJ whole genome shotgun (WGS) entry which is preliminary data.</text>
</comment>
<dbReference type="Pfam" id="PF00041">
    <property type="entry name" value="fn3"/>
    <property type="match status" value="5"/>
</dbReference>
<feature type="domain" description="Ig-like" evidence="7">
    <location>
        <begin position="315"/>
        <end position="412"/>
    </location>
</feature>
<dbReference type="SUPFAM" id="SSF48726">
    <property type="entry name" value="Immunoglobulin"/>
    <property type="match status" value="7"/>
</dbReference>
<feature type="domain" description="Ig-like" evidence="7">
    <location>
        <begin position="507"/>
        <end position="590"/>
    </location>
</feature>
<feature type="region of interest" description="Disordered" evidence="4">
    <location>
        <begin position="1369"/>
        <end position="1410"/>
    </location>
</feature>
<dbReference type="CDD" id="cd00096">
    <property type="entry name" value="Ig"/>
    <property type="match status" value="3"/>
</dbReference>
<dbReference type="InterPro" id="IPR013783">
    <property type="entry name" value="Ig-like_fold"/>
</dbReference>
<dbReference type="SMART" id="SM00409">
    <property type="entry name" value="IG"/>
    <property type="match status" value="8"/>
</dbReference>
<evidence type="ECO:0000313" key="10">
    <source>
        <dbReference type="Proteomes" id="UP001347796"/>
    </source>
</evidence>
<dbReference type="Proteomes" id="UP001347796">
    <property type="component" value="Unassembled WGS sequence"/>
</dbReference>
<feature type="domain" description="Fibronectin type-III" evidence="8">
    <location>
        <begin position="1084"/>
        <end position="1182"/>
    </location>
</feature>
<evidence type="ECO:0000256" key="6">
    <source>
        <dbReference type="SAM" id="SignalP"/>
    </source>
</evidence>
<dbReference type="InterPro" id="IPR003961">
    <property type="entry name" value="FN3_dom"/>
</dbReference>
<dbReference type="FunFam" id="2.60.40.10:FF:000028">
    <property type="entry name" value="Neuronal cell adhesion molecule"/>
    <property type="match status" value="1"/>
</dbReference>
<dbReference type="PANTHER" id="PTHR44170">
    <property type="entry name" value="PROTEIN SIDEKICK"/>
    <property type="match status" value="1"/>
</dbReference>
<keyword evidence="1" id="KW-0677">Repeat</keyword>
<feature type="domain" description="Fibronectin type-III" evidence="8">
    <location>
        <begin position="881"/>
        <end position="982"/>
    </location>
</feature>
<dbReference type="InterPro" id="IPR003598">
    <property type="entry name" value="Ig_sub2"/>
</dbReference>
<keyword evidence="6" id="KW-0732">Signal</keyword>
<keyword evidence="5" id="KW-1133">Transmembrane helix</keyword>
<dbReference type="Pfam" id="PF07679">
    <property type="entry name" value="I-set"/>
    <property type="match status" value="3"/>
</dbReference>
<feature type="domain" description="Fibronectin type-III" evidence="8">
    <location>
        <begin position="987"/>
        <end position="1079"/>
    </location>
</feature>
<gene>
    <name evidence="9" type="ORF">SNE40_000738</name>
</gene>
<dbReference type="Pfam" id="PF13927">
    <property type="entry name" value="Ig_3"/>
    <property type="match status" value="4"/>
</dbReference>
<feature type="domain" description="Ig-like" evidence="7">
    <location>
        <begin position="104"/>
        <end position="214"/>
    </location>
</feature>
<dbReference type="PANTHER" id="PTHR44170:SF46">
    <property type="entry name" value="PROTEIN SIDEKICK"/>
    <property type="match status" value="1"/>
</dbReference>
<dbReference type="GO" id="GO:0098609">
    <property type="term" value="P:cell-cell adhesion"/>
    <property type="evidence" value="ECO:0007669"/>
    <property type="project" value="TreeGrafter"/>
</dbReference>
<sequence>MWDQMFVYCIIILSIQLVSAEIKWLAIPQHTVVLIGQDLMLNCSAEDTDGTQLSYRWQFNESVVPERHSLFLNHSLLIPRVTSEDLGQYRCIVKKTTGPEVVSPEATVIEAFIDQFLIYPRSFRTMEGETIVFECVTGKSAPKAEVYWELNGARFSGGEQLLASFGDYDPTRLTMQYSMKLQIIASRSESGTFRCVSVNPLLKKTVWSEDASLYVGNKVVQPNLVTIFQPNQIVATGVTFTMNCDHTGFPAPTVSWFHDGVKVVNTSRIYFSSNGSMTFTSINLDDAGMYYCLIENRIGRAKSTSTNLTVATLGISFVQEPNSSTVFAGQSETLECIPPISIPPATVTWYKDYQPLKLRTGDMAASVVNTVSGNWDLRFSSVQRSDDGIYFCVAINNYSIPTSRTSRQAVLTVKGSPSIIEPPSNQRIIKGRLLQLTCKVDGNPTPTVEWLFSDLPLRITPKVTFRNGQEELNIGDVGKAEEGIYTCLTKNLYGQKRADAYVKVIVPPVNTKSLGYVVFDLYQTAILPCDIYSDPSPNVQWYKDDKILLSPQLSTANSLIIINVTTANEGNYSCHGENEAGIVWSNGTLKIQVPPKITDGPQHQTVLIGQSARIPCKVIGYPIPTITWLLNGTTIDGNFPGGVVLTSGGQYLDINLVTWQHVGVYTCIASSSQGSDQQSGFLHINVPAHVERILGSNIVLIKEEVNLRCGAQGTPPPVVQWIRNGRIIQPTPNGQISFPSPFTIRIKFASLQDAGLITCNASNNIGSSQKSVHIYIIDAPKPPILAGIYPISKSSIRLTWVIVPQLQYTNNTFYRIYYKERLKENFKLYPEKLSPTLTKYEVPNLEAGKEYVFSMAGENEAGVGPMSSPLSAFTFDSGPTEPRAFRVVKIEPRTLTVSWEIPETQNGDIRKYELQYRQKDSTTQEMKSVNVFSPSIPTQVLRIDDLQPNTIYQVQVRAGNIQDGQDIWGTFSTMLDIKTQIAVPVSSPSELKAVVLTSRTVLLQWKHLPANETNGPILAYIISYNSSEDQSEKRVQGDAESTNIDNLKPWTKYSFTIKAENEAGTSPKSSPAIATTYAAVPTAPPVNIKAEALSSDIIQVTWQPPPVSTWNSQLNGHKLQYRVTGTIDWQEKILDNINQRSLILSNLLVWTEYEIRLAVYTLQVVPGVGPYSTVITTRTLQAASGPIGNISYIVANNSIMMSWQPPEELNGVVLYYVLKYYSMNSSELNLNETSIKEYGSDITLYNLESNTVYNVSIGAVNTAGLGPSVSTIITTLPKNQIITDDDIATDSTSDTPAPVDGSTIGFVQDDGNDNQPTKNIPVIVGGSLTAGLFVLFIIILIIYKCVKKRRSDRDNYVIPFAYKSKRFSSVTERDENGSNSTVNTQQTDIPTTNNSQSQYSKYGSVVPDDNITQTTQYDSEVPDLVVTPSFSSTSKSTNVSKRPESFHGDSIAGLDNPNYFEDEVFSATLPRPHSTSTMTSDELYSQMGKKLKKNRMKSGSAAAIAVMRNSTLSISANDTDSLVHNDSIVIYNERTML</sequence>
<keyword evidence="3" id="KW-0393">Immunoglobulin domain</keyword>
<keyword evidence="10" id="KW-1185">Reference proteome</keyword>